<dbReference type="InterPro" id="IPR046341">
    <property type="entry name" value="SET_dom_sf"/>
</dbReference>
<proteinExistence type="predicted"/>
<accession>A0A0N1IL96</accession>
<feature type="domain" description="SET" evidence="1">
    <location>
        <begin position="20"/>
        <end position="411"/>
    </location>
</feature>
<organism evidence="2 3">
    <name type="scientific">Leptomonas seymouri</name>
    <dbReference type="NCBI Taxonomy" id="5684"/>
    <lineage>
        <taxon>Eukaryota</taxon>
        <taxon>Discoba</taxon>
        <taxon>Euglenozoa</taxon>
        <taxon>Kinetoplastea</taxon>
        <taxon>Metakinetoplastina</taxon>
        <taxon>Trypanosomatida</taxon>
        <taxon>Trypanosomatidae</taxon>
        <taxon>Leishmaniinae</taxon>
        <taxon>Leptomonas</taxon>
    </lineage>
</organism>
<dbReference type="CDD" id="cd20071">
    <property type="entry name" value="SET_SMYD"/>
    <property type="match status" value="1"/>
</dbReference>
<comment type="caution">
    <text evidence="2">The sequence shown here is derived from an EMBL/GenBank/DDBJ whole genome shotgun (WGS) entry which is preliminary data.</text>
</comment>
<gene>
    <name evidence="2" type="ORF">ABL78_3005</name>
</gene>
<dbReference type="InterPro" id="IPR001214">
    <property type="entry name" value="SET_dom"/>
</dbReference>
<evidence type="ECO:0000313" key="2">
    <source>
        <dbReference type="EMBL" id="KPI87895.1"/>
    </source>
</evidence>
<dbReference type="Gene3D" id="2.170.270.10">
    <property type="entry name" value="SET domain"/>
    <property type="match status" value="1"/>
</dbReference>
<evidence type="ECO:0000259" key="1">
    <source>
        <dbReference type="PROSITE" id="PS50280"/>
    </source>
</evidence>
<dbReference type="SUPFAM" id="SSF82199">
    <property type="entry name" value="SET domain"/>
    <property type="match status" value="1"/>
</dbReference>
<name>A0A0N1IL96_LEPSE</name>
<dbReference type="Proteomes" id="UP000038009">
    <property type="component" value="Unassembled WGS sequence"/>
</dbReference>
<dbReference type="PANTHER" id="PTHR12197">
    <property type="entry name" value="HISTONE-LYSINE N-METHYLTRANSFERASE SMYD"/>
    <property type="match status" value="1"/>
</dbReference>
<dbReference type="Pfam" id="PF00856">
    <property type="entry name" value="SET"/>
    <property type="match status" value="1"/>
</dbReference>
<dbReference type="VEuPathDB" id="TriTrypDB:Lsey_0070_0020"/>
<dbReference type="OrthoDB" id="265717at2759"/>
<sequence>MDPAVRAANELNAIFSRLEVPCEVCVTSEAGKHVRATADLDKDFTLVEELPIVSWPSALLLSLRQPFCFHCLRLATHELPPSDGAAADAANALRPPSTLPTASALPEKWTCCAHCVSCFCSVDCQQASARLHRLLCPLLPKLRSACNSSSAAVNSGISVEALARCVSWVVQRLSLVIEQQKLTHEVLQADFNEQRNSSATADNDSGVSAEVLVQTTWSQNSLNSQLFTQVVAPFSRLISPPDSVQFNGVSLPAWISSVRSLLAESCVKILLVASGAPLGNLQLHPLHFDGESKDSSSSTSQSSSPRYWAEALVQTLFSTDTLRTLVGQMVLNAHGVNDYYFPACAAGVAPPSATGRFEWFLKGAGLYALLSSFNHSCEPNAEVLNADGTNEVVLKTTRPVRMGEEITITYIPLTASTTLAERRELLKNYFFTCHCPRCV</sequence>
<dbReference type="PROSITE" id="PS50280">
    <property type="entry name" value="SET"/>
    <property type="match status" value="1"/>
</dbReference>
<dbReference type="InterPro" id="IPR050869">
    <property type="entry name" value="H3K4_H4K5_MeTrfase"/>
</dbReference>
<dbReference type="OMA" id="NYFFTCH"/>
<protein>
    <recommendedName>
        <fullName evidence="1">SET domain-containing protein</fullName>
    </recommendedName>
</protein>
<dbReference type="AlphaFoldDB" id="A0A0N1IL96"/>
<dbReference type="EMBL" id="LJSK01000070">
    <property type="protein sequence ID" value="KPI87895.1"/>
    <property type="molecule type" value="Genomic_DNA"/>
</dbReference>
<keyword evidence="3" id="KW-1185">Reference proteome</keyword>
<evidence type="ECO:0000313" key="3">
    <source>
        <dbReference type="Proteomes" id="UP000038009"/>
    </source>
</evidence>
<dbReference type="GO" id="GO:0005634">
    <property type="term" value="C:nucleus"/>
    <property type="evidence" value="ECO:0007669"/>
    <property type="project" value="TreeGrafter"/>
</dbReference>
<dbReference type="PANTHER" id="PTHR12197:SF251">
    <property type="entry name" value="EG:BACR7C10.4 PROTEIN"/>
    <property type="match status" value="1"/>
</dbReference>
<reference evidence="2 3" key="1">
    <citation type="journal article" date="2015" name="PLoS Pathog.">
        <title>Leptomonas seymouri: Adaptations to the Dixenous Life Cycle Analyzed by Genome Sequencing, Transcriptome Profiling and Co-infection with Leishmania donovani.</title>
        <authorList>
            <person name="Kraeva N."/>
            <person name="Butenko A."/>
            <person name="Hlavacova J."/>
            <person name="Kostygov A."/>
            <person name="Myskova J."/>
            <person name="Grybchuk D."/>
            <person name="Lestinova T."/>
            <person name="Votypka J."/>
            <person name="Volf P."/>
            <person name="Opperdoes F."/>
            <person name="Flegontov P."/>
            <person name="Lukes J."/>
            <person name="Yurchenko V."/>
        </authorList>
    </citation>
    <scope>NUCLEOTIDE SEQUENCE [LARGE SCALE GENOMIC DNA]</scope>
    <source>
        <strain evidence="2 3">ATCC 30220</strain>
    </source>
</reference>